<dbReference type="OrthoDB" id="406505at2759"/>
<name>A0A6A6AZA1_9PEZI</name>
<keyword evidence="5" id="KW-1185">Reference proteome</keyword>
<evidence type="ECO:0000313" key="4">
    <source>
        <dbReference type="EMBL" id="KAF2137110.1"/>
    </source>
</evidence>
<dbReference type="Proteomes" id="UP000799438">
    <property type="component" value="Unassembled WGS sequence"/>
</dbReference>
<reference evidence="4" key="1">
    <citation type="journal article" date="2020" name="Stud. Mycol.">
        <title>101 Dothideomycetes genomes: a test case for predicting lifestyles and emergence of pathogens.</title>
        <authorList>
            <person name="Haridas S."/>
            <person name="Albert R."/>
            <person name="Binder M."/>
            <person name="Bloem J."/>
            <person name="Labutti K."/>
            <person name="Salamov A."/>
            <person name="Andreopoulos B."/>
            <person name="Baker S."/>
            <person name="Barry K."/>
            <person name="Bills G."/>
            <person name="Bluhm B."/>
            <person name="Cannon C."/>
            <person name="Castanera R."/>
            <person name="Culley D."/>
            <person name="Daum C."/>
            <person name="Ezra D."/>
            <person name="Gonzalez J."/>
            <person name="Henrissat B."/>
            <person name="Kuo A."/>
            <person name="Liang C."/>
            <person name="Lipzen A."/>
            <person name="Lutzoni F."/>
            <person name="Magnuson J."/>
            <person name="Mondo S."/>
            <person name="Nolan M."/>
            <person name="Ohm R."/>
            <person name="Pangilinan J."/>
            <person name="Park H.-J."/>
            <person name="Ramirez L."/>
            <person name="Alfaro M."/>
            <person name="Sun H."/>
            <person name="Tritt A."/>
            <person name="Yoshinaga Y."/>
            <person name="Zwiers L.-H."/>
            <person name="Turgeon B."/>
            <person name="Goodwin S."/>
            <person name="Spatafora J."/>
            <person name="Crous P."/>
            <person name="Grigoriev I."/>
        </authorList>
    </citation>
    <scope>NUCLEOTIDE SEQUENCE</scope>
    <source>
        <strain evidence="4">CBS 121167</strain>
    </source>
</reference>
<dbReference type="Gene3D" id="2.40.40.10">
    <property type="entry name" value="RlpA-like domain"/>
    <property type="match status" value="1"/>
</dbReference>
<dbReference type="PANTHER" id="PTHR31836">
    <property type="match status" value="1"/>
</dbReference>
<evidence type="ECO:0000256" key="2">
    <source>
        <dbReference type="SAM" id="SignalP"/>
    </source>
</evidence>
<dbReference type="PANTHER" id="PTHR31836:SF21">
    <property type="entry name" value="EXPANSIN-LIKE PROTEIN 7"/>
    <property type="match status" value="1"/>
</dbReference>
<gene>
    <name evidence="4" type="ORF">K452DRAFT_312666</name>
</gene>
<evidence type="ECO:0000313" key="5">
    <source>
        <dbReference type="Proteomes" id="UP000799438"/>
    </source>
</evidence>
<dbReference type="CDD" id="cd22272">
    <property type="entry name" value="DPBB_EXLX1-like"/>
    <property type="match status" value="1"/>
</dbReference>
<feature type="chain" id="PRO_5025567072" evidence="2">
    <location>
        <begin position="22"/>
        <end position="276"/>
    </location>
</feature>
<feature type="domain" description="Expansin-like EG45" evidence="3">
    <location>
        <begin position="83"/>
        <end position="185"/>
    </location>
</feature>
<protein>
    <submittedName>
        <fullName evidence="4">Carbohydrate-binding module family 63 protein</fullName>
    </submittedName>
</protein>
<dbReference type="InterPro" id="IPR036908">
    <property type="entry name" value="RlpA-like_sf"/>
</dbReference>
<dbReference type="Pfam" id="PF03330">
    <property type="entry name" value="DPBB_1"/>
    <property type="match status" value="1"/>
</dbReference>
<dbReference type="RefSeq" id="XP_033392828.1">
    <property type="nucleotide sequence ID" value="XM_033543570.1"/>
</dbReference>
<dbReference type="AlphaFoldDB" id="A0A6A6AZA1"/>
<accession>A0A6A6AZA1</accession>
<sequence>MPSFRTTTTTALAALAALTAANPLPFCAVEYVYADDVATSASATATDSIATSIATSTSAPATSSVATSKNSVKVASSSATTSGTATFYGGNTEGGQCLFSGYTIPSGLYGTAFSGSAWDGASHCGECLKVTGPLGTVTVMVVDQCPECDATHLDLFEDAFAAIGDKTKGTIDISFESVACGITDDIVLKNKEGTSAYWFSMQARNLNLPVESLEVSTDGGSSWQATTRSEYNFFENQSGFGTETVDVRITSQSGEQIVVNDMAVTAGLTKAAGGNF</sequence>
<dbReference type="InterPro" id="IPR009009">
    <property type="entry name" value="RlpA-like_DPBB"/>
</dbReference>
<dbReference type="InterPro" id="IPR049818">
    <property type="entry name" value="Expansin_EXLX1-like"/>
</dbReference>
<dbReference type="InterPro" id="IPR007112">
    <property type="entry name" value="Expansin/allergen_DPBB_dom"/>
</dbReference>
<dbReference type="SUPFAM" id="SSF49590">
    <property type="entry name" value="PHL pollen allergen"/>
    <property type="match status" value="1"/>
</dbReference>
<dbReference type="SUPFAM" id="SSF50685">
    <property type="entry name" value="Barwin-like endoglucanases"/>
    <property type="match status" value="1"/>
</dbReference>
<keyword evidence="1 2" id="KW-0732">Signal</keyword>
<dbReference type="Gene3D" id="2.60.40.760">
    <property type="entry name" value="Expansin, cellulose-binding-like domain"/>
    <property type="match status" value="1"/>
</dbReference>
<dbReference type="NCBIfam" id="NF041144">
    <property type="entry name" value="expansin_EXLX1"/>
    <property type="match status" value="1"/>
</dbReference>
<evidence type="ECO:0000256" key="1">
    <source>
        <dbReference type="ARBA" id="ARBA00022729"/>
    </source>
</evidence>
<organism evidence="4 5">
    <name type="scientific">Aplosporella prunicola CBS 121167</name>
    <dbReference type="NCBI Taxonomy" id="1176127"/>
    <lineage>
        <taxon>Eukaryota</taxon>
        <taxon>Fungi</taxon>
        <taxon>Dikarya</taxon>
        <taxon>Ascomycota</taxon>
        <taxon>Pezizomycotina</taxon>
        <taxon>Dothideomycetes</taxon>
        <taxon>Dothideomycetes incertae sedis</taxon>
        <taxon>Botryosphaeriales</taxon>
        <taxon>Aplosporellaceae</taxon>
        <taxon>Aplosporella</taxon>
    </lineage>
</organism>
<dbReference type="EMBL" id="ML995507">
    <property type="protein sequence ID" value="KAF2137110.1"/>
    <property type="molecule type" value="Genomic_DNA"/>
</dbReference>
<dbReference type="PROSITE" id="PS50842">
    <property type="entry name" value="EXPANSIN_EG45"/>
    <property type="match status" value="1"/>
</dbReference>
<feature type="signal peptide" evidence="2">
    <location>
        <begin position="1"/>
        <end position="21"/>
    </location>
</feature>
<dbReference type="InterPro" id="IPR036749">
    <property type="entry name" value="Expansin_CBD_sf"/>
</dbReference>
<proteinExistence type="predicted"/>
<dbReference type="GeneID" id="54301067"/>
<evidence type="ECO:0000259" key="3">
    <source>
        <dbReference type="PROSITE" id="PS50842"/>
    </source>
</evidence>
<dbReference type="InterPro" id="IPR051477">
    <property type="entry name" value="Expansin_CellWall"/>
</dbReference>